<protein>
    <submittedName>
        <fullName evidence="2">Uncharacterized protein</fullName>
    </submittedName>
</protein>
<organism evidence="2 3">
    <name type="scientific">Lactuca saligna</name>
    <name type="common">Willowleaf lettuce</name>
    <dbReference type="NCBI Taxonomy" id="75948"/>
    <lineage>
        <taxon>Eukaryota</taxon>
        <taxon>Viridiplantae</taxon>
        <taxon>Streptophyta</taxon>
        <taxon>Embryophyta</taxon>
        <taxon>Tracheophyta</taxon>
        <taxon>Spermatophyta</taxon>
        <taxon>Magnoliopsida</taxon>
        <taxon>eudicotyledons</taxon>
        <taxon>Gunneridae</taxon>
        <taxon>Pentapetalae</taxon>
        <taxon>asterids</taxon>
        <taxon>campanulids</taxon>
        <taxon>Asterales</taxon>
        <taxon>Asteraceae</taxon>
        <taxon>Cichorioideae</taxon>
        <taxon>Cichorieae</taxon>
        <taxon>Lactucinae</taxon>
        <taxon>Lactuca</taxon>
    </lineage>
</organism>
<evidence type="ECO:0000313" key="3">
    <source>
        <dbReference type="Proteomes" id="UP001177003"/>
    </source>
</evidence>
<evidence type="ECO:0000313" key="2">
    <source>
        <dbReference type="EMBL" id="CAI9270050.1"/>
    </source>
</evidence>
<dbReference type="EMBL" id="OX465077">
    <property type="protein sequence ID" value="CAI9270050.1"/>
    <property type="molecule type" value="Genomic_DNA"/>
</dbReference>
<dbReference type="Proteomes" id="UP001177003">
    <property type="component" value="Chromosome 1"/>
</dbReference>
<feature type="compositionally biased region" description="Polar residues" evidence="1">
    <location>
        <begin position="37"/>
        <end position="46"/>
    </location>
</feature>
<reference evidence="2" key="1">
    <citation type="submission" date="2023-04" db="EMBL/GenBank/DDBJ databases">
        <authorList>
            <person name="Vijverberg K."/>
            <person name="Xiong W."/>
            <person name="Schranz E."/>
        </authorList>
    </citation>
    <scope>NUCLEOTIDE SEQUENCE</scope>
</reference>
<accession>A0AA35VE75</accession>
<sequence>MDNWEKDKQFGVNDMENVDAGEANFGGLDPESGHTEPYTQVPSTESLKNRKRKNPQKENNVAKRPLLLDNYADCGDEFWKLWGKKMGAVFVEHRLLRGTDMNCEFWSSLLGIGSGWLLSEVDDY</sequence>
<keyword evidence="3" id="KW-1185">Reference proteome</keyword>
<name>A0AA35VE75_LACSI</name>
<gene>
    <name evidence="2" type="ORF">LSALG_LOCUS10390</name>
</gene>
<dbReference type="AlphaFoldDB" id="A0AA35VE75"/>
<evidence type="ECO:0000256" key="1">
    <source>
        <dbReference type="SAM" id="MobiDB-lite"/>
    </source>
</evidence>
<proteinExistence type="predicted"/>
<feature type="region of interest" description="Disordered" evidence="1">
    <location>
        <begin position="1"/>
        <end position="62"/>
    </location>
</feature>